<feature type="transmembrane region" description="Helical" evidence="8">
    <location>
        <begin position="334"/>
        <end position="354"/>
    </location>
</feature>
<dbReference type="PANTHER" id="PTHR42718">
    <property type="entry name" value="MAJOR FACILITATOR SUPERFAMILY MULTIDRUG TRANSPORTER MFSC"/>
    <property type="match status" value="1"/>
</dbReference>
<dbReference type="GO" id="GO:0005886">
    <property type="term" value="C:plasma membrane"/>
    <property type="evidence" value="ECO:0007669"/>
    <property type="project" value="UniProtKB-SubCell"/>
</dbReference>
<dbReference type="AlphaFoldDB" id="A0A7W5AKX0"/>
<comment type="subcellular location">
    <subcellularLocation>
        <location evidence="1">Cell membrane</location>
        <topology evidence="1">Multi-pass membrane protein</topology>
    </subcellularLocation>
</comment>
<feature type="domain" description="Major facilitator superfamily (MFS) profile" evidence="9">
    <location>
        <begin position="11"/>
        <end position="522"/>
    </location>
</feature>
<dbReference type="Proteomes" id="UP000590749">
    <property type="component" value="Unassembled WGS sequence"/>
</dbReference>
<dbReference type="CDD" id="cd17321">
    <property type="entry name" value="MFS_MMR_MDR_like"/>
    <property type="match status" value="1"/>
</dbReference>
<evidence type="ECO:0000256" key="6">
    <source>
        <dbReference type="ARBA" id="ARBA00023136"/>
    </source>
</evidence>
<protein>
    <submittedName>
        <fullName evidence="10">EmrB/QacA subfamily drug resistance transporter</fullName>
    </submittedName>
</protein>
<evidence type="ECO:0000256" key="2">
    <source>
        <dbReference type="ARBA" id="ARBA00022448"/>
    </source>
</evidence>
<feature type="transmembrane region" description="Helical" evidence="8">
    <location>
        <begin position="47"/>
        <end position="65"/>
    </location>
</feature>
<dbReference type="PANTHER" id="PTHR42718:SF46">
    <property type="entry name" value="BLR6921 PROTEIN"/>
    <property type="match status" value="1"/>
</dbReference>
<feature type="transmembrane region" description="Helical" evidence="8">
    <location>
        <begin position="102"/>
        <end position="127"/>
    </location>
</feature>
<reference evidence="10 11" key="1">
    <citation type="submission" date="2020-08" db="EMBL/GenBank/DDBJ databases">
        <title>Genomic Encyclopedia of Type Strains, Phase III (KMG-III): the genomes of soil and plant-associated and newly described type strains.</title>
        <authorList>
            <person name="Whitman W."/>
        </authorList>
    </citation>
    <scope>NUCLEOTIDE SEQUENCE [LARGE SCALE GENOMIC DNA]</scope>
    <source>
        <strain evidence="10 11">CECT 3287</strain>
    </source>
</reference>
<dbReference type="RefSeq" id="WP_183223929.1">
    <property type="nucleotide sequence ID" value="NZ_BMPW01000014.1"/>
</dbReference>
<feature type="transmembrane region" description="Helical" evidence="8">
    <location>
        <begin position="227"/>
        <end position="248"/>
    </location>
</feature>
<dbReference type="PRINTS" id="PR01036">
    <property type="entry name" value="TCRTETB"/>
</dbReference>
<evidence type="ECO:0000256" key="3">
    <source>
        <dbReference type="ARBA" id="ARBA00022475"/>
    </source>
</evidence>
<feature type="transmembrane region" description="Helical" evidence="8">
    <location>
        <begin position="269"/>
        <end position="291"/>
    </location>
</feature>
<dbReference type="EMBL" id="JACHXF010000013">
    <property type="protein sequence ID" value="MBB3098161.1"/>
    <property type="molecule type" value="Genomic_DNA"/>
</dbReference>
<keyword evidence="6 8" id="KW-0472">Membrane</keyword>
<evidence type="ECO:0000256" key="7">
    <source>
        <dbReference type="SAM" id="MobiDB-lite"/>
    </source>
</evidence>
<feature type="transmembrane region" description="Helical" evidence="8">
    <location>
        <begin position="500"/>
        <end position="518"/>
    </location>
</feature>
<evidence type="ECO:0000256" key="1">
    <source>
        <dbReference type="ARBA" id="ARBA00004651"/>
    </source>
</evidence>
<feature type="transmembrane region" description="Helical" evidence="8">
    <location>
        <begin position="303"/>
        <end position="322"/>
    </location>
</feature>
<feature type="transmembrane region" description="Helical" evidence="8">
    <location>
        <begin position="12"/>
        <end position="35"/>
    </location>
</feature>
<dbReference type="PROSITE" id="PS50850">
    <property type="entry name" value="MFS"/>
    <property type="match status" value="1"/>
</dbReference>
<keyword evidence="11" id="KW-1185">Reference proteome</keyword>
<dbReference type="Pfam" id="PF07690">
    <property type="entry name" value="MFS_1"/>
    <property type="match status" value="1"/>
</dbReference>
<proteinExistence type="predicted"/>
<dbReference type="InterPro" id="IPR036259">
    <property type="entry name" value="MFS_trans_sf"/>
</dbReference>
<evidence type="ECO:0000256" key="8">
    <source>
        <dbReference type="SAM" id="Phobius"/>
    </source>
</evidence>
<keyword evidence="3" id="KW-1003">Cell membrane</keyword>
<feature type="transmembrane region" description="Helical" evidence="8">
    <location>
        <begin position="366"/>
        <end position="385"/>
    </location>
</feature>
<dbReference type="InterPro" id="IPR020846">
    <property type="entry name" value="MFS_dom"/>
</dbReference>
<evidence type="ECO:0000256" key="5">
    <source>
        <dbReference type="ARBA" id="ARBA00022989"/>
    </source>
</evidence>
<keyword evidence="2" id="KW-0813">Transport</keyword>
<organism evidence="10 11">
    <name type="scientific">Actinoplanes campanulatus</name>
    <dbReference type="NCBI Taxonomy" id="113559"/>
    <lineage>
        <taxon>Bacteria</taxon>
        <taxon>Bacillati</taxon>
        <taxon>Actinomycetota</taxon>
        <taxon>Actinomycetes</taxon>
        <taxon>Micromonosporales</taxon>
        <taxon>Micromonosporaceae</taxon>
        <taxon>Actinoplanes</taxon>
    </lineage>
</organism>
<name>A0A7W5AKX0_9ACTN</name>
<evidence type="ECO:0000313" key="11">
    <source>
        <dbReference type="Proteomes" id="UP000590749"/>
    </source>
</evidence>
<feature type="transmembrane region" description="Helical" evidence="8">
    <location>
        <begin position="77"/>
        <end position="96"/>
    </location>
</feature>
<accession>A0A7W5AKX0</accession>
<dbReference type="GO" id="GO:0022857">
    <property type="term" value="F:transmembrane transporter activity"/>
    <property type="evidence" value="ECO:0007669"/>
    <property type="project" value="InterPro"/>
</dbReference>
<keyword evidence="4 8" id="KW-0812">Transmembrane</keyword>
<feature type="transmembrane region" description="Helical" evidence="8">
    <location>
        <begin position="197"/>
        <end position="215"/>
    </location>
</feature>
<evidence type="ECO:0000259" key="9">
    <source>
        <dbReference type="PROSITE" id="PS50850"/>
    </source>
</evidence>
<gene>
    <name evidence="10" type="ORF">FHR83_005846</name>
</gene>
<keyword evidence="5 8" id="KW-1133">Transmembrane helix</keyword>
<feature type="transmembrane region" description="Helical" evidence="8">
    <location>
        <begin position="165"/>
        <end position="185"/>
    </location>
</feature>
<feature type="region of interest" description="Disordered" evidence="7">
    <location>
        <begin position="525"/>
        <end position="546"/>
    </location>
</feature>
<evidence type="ECO:0000313" key="10">
    <source>
        <dbReference type="EMBL" id="MBB3098161.1"/>
    </source>
</evidence>
<dbReference type="InterPro" id="IPR004638">
    <property type="entry name" value="EmrB-like"/>
</dbReference>
<dbReference type="SUPFAM" id="SSF103473">
    <property type="entry name" value="MFS general substrate transporter"/>
    <property type="match status" value="1"/>
</dbReference>
<dbReference type="Gene3D" id="1.20.1250.20">
    <property type="entry name" value="MFS general substrate transporter like domains"/>
    <property type="match status" value="1"/>
</dbReference>
<evidence type="ECO:0000256" key="4">
    <source>
        <dbReference type="ARBA" id="ARBA00022692"/>
    </source>
</evidence>
<dbReference type="Gene3D" id="1.20.1720.10">
    <property type="entry name" value="Multidrug resistance protein D"/>
    <property type="match status" value="1"/>
</dbReference>
<dbReference type="InterPro" id="IPR011701">
    <property type="entry name" value="MFS"/>
</dbReference>
<sequence>MRKLQGNPWAVLVTLCLGFFMVLLDTTIVNIAIPSLTADLGASFDEILWIVNAYTLVFAALLLVGSRLGDVLGRRSMLITGVLVFTVASLLCGLAQTSEQLIGARALQGVGGMLLLPQTLALITMVFPREKRGTAFGVWSGVAGLAPVAGPIVGGVLVDNASWRWIFYVNVPIGLAVLALAVLVIPATPRIGRSIDPLGALLSTAGLTAVIYALIEGERYDWGRINAVFSIPLLLGAGLLLLALFVADQWWRRDRNPLLPLGLFAGRDFSVMAFVTTAVLFSVAALLLPLTLYLQSVLDLSPLQAGLVLAPPSIVQLLIAPFAGKLADRVGGKFILFGGLVLFATGFGILAATAEADSSRLSLMPGLLVAGVGMGAVFAPMNTLAMRGVTVQMAGAASGVISLARQFGSVLGGAAVGALLQAQLSSRIVVAASDRAGEVPPGVRDGFVAAMRSIADGSASFSPLAALARLGIPEAQRAQVSALAAEVFGRSFTEALRPTLLLPIATLVVAALLCLLLSNRDAVPAAPERPGTEDATEPATAVQQVR</sequence>
<feature type="transmembrane region" description="Helical" evidence="8">
    <location>
        <begin position="134"/>
        <end position="153"/>
    </location>
</feature>
<comment type="caution">
    <text evidence="10">The sequence shown here is derived from an EMBL/GenBank/DDBJ whole genome shotgun (WGS) entry which is preliminary data.</text>
</comment>
<dbReference type="NCBIfam" id="TIGR00711">
    <property type="entry name" value="efflux_EmrB"/>
    <property type="match status" value="1"/>
</dbReference>